<evidence type="ECO:0000256" key="3">
    <source>
        <dbReference type="ARBA" id="ARBA00023002"/>
    </source>
</evidence>
<comment type="catalytic activity">
    <reaction evidence="6">
        <text>precorrin-2 + NAD(+) = sirohydrochlorin + NADH + 2 H(+)</text>
        <dbReference type="Rhea" id="RHEA:15613"/>
        <dbReference type="ChEBI" id="CHEBI:15378"/>
        <dbReference type="ChEBI" id="CHEBI:57540"/>
        <dbReference type="ChEBI" id="CHEBI:57945"/>
        <dbReference type="ChEBI" id="CHEBI:58351"/>
        <dbReference type="ChEBI" id="CHEBI:58827"/>
        <dbReference type="EC" id="1.3.1.76"/>
    </reaction>
</comment>
<dbReference type="Pfam" id="PF13241">
    <property type="entry name" value="NAD_binding_7"/>
    <property type="match status" value="1"/>
</dbReference>
<dbReference type="GO" id="GO:0004325">
    <property type="term" value="F:ferrochelatase activity"/>
    <property type="evidence" value="ECO:0007669"/>
    <property type="project" value="InterPro"/>
</dbReference>
<dbReference type="InterPro" id="IPR028161">
    <property type="entry name" value="Met8-like"/>
</dbReference>
<keyword evidence="4" id="KW-0520">NAD</keyword>
<evidence type="ECO:0000313" key="8">
    <source>
        <dbReference type="Proteomes" id="UP000060778"/>
    </source>
</evidence>
<sequence length="244" mass="27443">MRIPLYIDLSGRNVVIVGGGKVGERRALKFLEAGAKVKVVANDFTEKLKEMAQSGKIVIEKKDLDNDIEVIRAIKDADIVVIATNSKKLNDKVFSIAQVLGKFINDATDAQRSHIHVPFEGSVDGIRFAVTSEGAAGVAAHIALYVIEECLRRNSLLHSINQFSRLFKEWVKREIKDPKVRFQTYWYVMLDPDVFNLIKSSQIDKALELAKLKVLKGVPEKGYEPDKAFPKFIQQWKDELLGSC</sequence>
<dbReference type="InterPro" id="IPR036291">
    <property type="entry name" value="NAD(P)-bd_dom_sf"/>
</dbReference>
<dbReference type="EMBL" id="CP006867">
    <property type="protein sequence ID" value="ALU11658.1"/>
    <property type="molecule type" value="Genomic_DNA"/>
</dbReference>
<dbReference type="AlphaFoldDB" id="A0A0U3DW19"/>
<dbReference type="EC" id="1.3.1.76" evidence="2"/>
<dbReference type="PANTHER" id="PTHR35330:SF1">
    <property type="entry name" value="SIROHEME BIOSYNTHESIS PROTEIN MET8"/>
    <property type="match status" value="1"/>
</dbReference>
<dbReference type="STRING" id="940295.EYM_03450"/>
<dbReference type="PANTHER" id="PTHR35330">
    <property type="entry name" value="SIROHEME BIOSYNTHESIS PROTEIN MET8"/>
    <property type="match status" value="1"/>
</dbReference>
<dbReference type="Proteomes" id="UP000060778">
    <property type="component" value="Chromosome"/>
</dbReference>
<evidence type="ECO:0000256" key="1">
    <source>
        <dbReference type="ARBA" id="ARBA00005010"/>
    </source>
</evidence>
<organism evidence="7 8">
    <name type="scientific">Ignicoccus islandicus DSM 13165</name>
    <dbReference type="NCBI Taxonomy" id="940295"/>
    <lineage>
        <taxon>Archaea</taxon>
        <taxon>Thermoproteota</taxon>
        <taxon>Thermoprotei</taxon>
        <taxon>Desulfurococcales</taxon>
        <taxon>Desulfurococcaceae</taxon>
        <taxon>Ignicoccus</taxon>
    </lineage>
</organism>
<dbReference type="SUPFAM" id="SSF51735">
    <property type="entry name" value="NAD(P)-binding Rossmann-fold domains"/>
    <property type="match status" value="1"/>
</dbReference>
<dbReference type="KEGG" id="iis:EYM_03450"/>
<dbReference type="RefSeq" id="WP_075049669.1">
    <property type="nucleotide sequence ID" value="NZ_CP006867.1"/>
</dbReference>
<evidence type="ECO:0000313" key="7">
    <source>
        <dbReference type="EMBL" id="ALU11658.1"/>
    </source>
</evidence>
<reference evidence="7 8" key="1">
    <citation type="submission" date="2013-11" db="EMBL/GenBank/DDBJ databases">
        <title>Comparative genomics of Ignicoccus.</title>
        <authorList>
            <person name="Podar M."/>
        </authorList>
    </citation>
    <scope>NUCLEOTIDE SEQUENCE [LARGE SCALE GENOMIC DNA]</scope>
    <source>
        <strain evidence="7 8">DSM 13165</strain>
    </source>
</reference>
<dbReference type="GeneID" id="30680083"/>
<comment type="pathway">
    <text evidence="1">Porphyrin-containing compound metabolism; siroheme biosynthesis; sirohydrochlorin from precorrin-2: step 1/1.</text>
</comment>
<proteinExistence type="predicted"/>
<dbReference type="GO" id="GO:0019354">
    <property type="term" value="P:siroheme biosynthetic process"/>
    <property type="evidence" value="ECO:0007669"/>
    <property type="project" value="UniProtKB-UniPathway"/>
</dbReference>
<dbReference type="NCBIfam" id="TIGR01470">
    <property type="entry name" value="cysG_Nterm"/>
    <property type="match status" value="1"/>
</dbReference>
<dbReference type="Gene3D" id="3.40.50.720">
    <property type="entry name" value="NAD(P)-binding Rossmann-like Domain"/>
    <property type="match status" value="1"/>
</dbReference>
<dbReference type="GO" id="GO:0043115">
    <property type="term" value="F:precorrin-2 dehydrogenase activity"/>
    <property type="evidence" value="ECO:0007669"/>
    <property type="project" value="UniProtKB-EC"/>
</dbReference>
<evidence type="ECO:0000256" key="2">
    <source>
        <dbReference type="ARBA" id="ARBA00012400"/>
    </source>
</evidence>
<evidence type="ECO:0000256" key="6">
    <source>
        <dbReference type="ARBA" id="ARBA00047561"/>
    </source>
</evidence>
<accession>A0A0U3DW19</accession>
<keyword evidence="8" id="KW-1185">Reference proteome</keyword>
<evidence type="ECO:0000256" key="4">
    <source>
        <dbReference type="ARBA" id="ARBA00023027"/>
    </source>
</evidence>
<evidence type="ECO:0000256" key="5">
    <source>
        <dbReference type="ARBA" id="ARBA00023244"/>
    </source>
</evidence>
<dbReference type="InterPro" id="IPR006367">
    <property type="entry name" value="Sirohaem_synthase_N"/>
</dbReference>
<dbReference type="UniPathway" id="UPA00262">
    <property type="reaction ID" value="UER00222"/>
</dbReference>
<name>A0A0U3DW19_9CREN</name>
<gene>
    <name evidence="7" type="ORF">EYM_03450</name>
</gene>
<keyword evidence="3" id="KW-0560">Oxidoreductase</keyword>
<protein>
    <recommendedName>
        <fullName evidence="2">precorrin-2 dehydrogenase</fullName>
        <ecNumber evidence="2">1.3.1.76</ecNumber>
    </recommendedName>
</protein>
<dbReference type="OrthoDB" id="10510at2157"/>
<keyword evidence="5" id="KW-0627">Porphyrin biosynthesis</keyword>